<keyword evidence="3" id="KW-0378">Hydrolase</keyword>
<dbReference type="InterPro" id="IPR003675">
    <property type="entry name" value="Rce1/LyrA-like_dom"/>
</dbReference>
<keyword evidence="1" id="KW-0472">Membrane</keyword>
<dbReference type="EMBL" id="CP113787">
    <property type="protein sequence ID" value="WAL43454.1"/>
    <property type="molecule type" value="Genomic_DNA"/>
</dbReference>
<feature type="transmembrane region" description="Helical" evidence="1">
    <location>
        <begin position="234"/>
        <end position="253"/>
    </location>
</feature>
<dbReference type="GO" id="GO:0004175">
    <property type="term" value="F:endopeptidase activity"/>
    <property type="evidence" value="ECO:0007669"/>
    <property type="project" value="UniProtKB-ARBA"/>
</dbReference>
<evidence type="ECO:0000259" key="2">
    <source>
        <dbReference type="Pfam" id="PF02517"/>
    </source>
</evidence>
<dbReference type="RefSeq" id="WP_257877258.1">
    <property type="nucleotide sequence ID" value="NZ_CP113787.1"/>
</dbReference>
<name>A0AA47FIY5_ACTNA</name>
<evidence type="ECO:0000313" key="3">
    <source>
        <dbReference type="EMBL" id="WAL43454.1"/>
    </source>
</evidence>
<evidence type="ECO:0000256" key="1">
    <source>
        <dbReference type="SAM" id="Phobius"/>
    </source>
</evidence>
<gene>
    <name evidence="3" type="ORF">OFA60_02500</name>
</gene>
<evidence type="ECO:0000313" key="4">
    <source>
        <dbReference type="Proteomes" id="UP001163127"/>
    </source>
</evidence>
<sequence>MNIMSASHGKPRSVEVSSTLSSLESSDLSGYQSDQERRLTVSGKVLRIVIAVAMMFACALTPSLLSQIPAVRSFGIAHSHPQSNVDDVVMAALVLLLYGTATILVLMLCYVLRRTLDRGRRVSLNLRLDRRALLWAVGMVLVAVAVNLAVAGIVHALGLAGGNEGMPNRPWWFIAAAIFSQAFFLQGIPEEIIWRGWLFSSLGETRFAAVSSVLGFTVLHLLSQGGQQNLFEHLTYLALPCGFAVTALIVRMISGSTWAAIGVHGGIHVANDVLSDRLHLPSGSITWVLQGLLWAAVGLLILAFHRRRQRLAALTDRTC</sequence>
<feature type="domain" description="CAAX prenyl protease 2/Lysostaphin resistance protein A-like" evidence="2">
    <location>
        <begin position="177"/>
        <end position="268"/>
    </location>
</feature>
<dbReference type="Pfam" id="PF02517">
    <property type="entry name" value="Rce1-like"/>
    <property type="match status" value="1"/>
</dbReference>
<feature type="transmembrane region" description="Helical" evidence="1">
    <location>
        <begin position="170"/>
        <end position="188"/>
    </location>
</feature>
<organism evidence="3 4">
    <name type="scientific">Actinomyces naeslundii</name>
    <dbReference type="NCBI Taxonomy" id="1655"/>
    <lineage>
        <taxon>Bacteria</taxon>
        <taxon>Bacillati</taxon>
        <taxon>Actinomycetota</taxon>
        <taxon>Actinomycetes</taxon>
        <taxon>Actinomycetales</taxon>
        <taxon>Actinomycetaceae</taxon>
        <taxon>Actinomyces</taxon>
    </lineage>
</organism>
<dbReference type="GO" id="GO:0080120">
    <property type="term" value="P:CAAX-box protein maturation"/>
    <property type="evidence" value="ECO:0007669"/>
    <property type="project" value="UniProtKB-ARBA"/>
</dbReference>
<reference evidence="3" key="1">
    <citation type="submission" date="2022-11" db="EMBL/GenBank/DDBJ databases">
        <title>Dental biofilm bacteria. Genome sequencing and assembly.</title>
        <authorList>
            <person name="Robertsson C."/>
        </authorList>
    </citation>
    <scope>NUCLEOTIDE SEQUENCE</scope>
    <source>
        <strain evidence="3">CW</strain>
    </source>
</reference>
<dbReference type="Proteomes" id="UP001163127">
    <property type="component" value="Chromosome"/>
</dbReference>
<accession>A0AA47FIY5</accession>
<feature type="transmembrane region" description="Helical" evidence="1">
    <location>
        <begin position="88"/>
        <end position="112"/>
    </location>
</feature>
<keyword evidence="3" id="KW-0645">Protease</keyword>
<feature type="transmembrane region" description="Helical" evidence="1">
    <location>
        <begin position="284"/>
        <end position="304"/>
    </location>
</feature>
<proteinExistence type="predicted"/>
<dbReference type="AlphaFoldDB" id="A0AA47FIY5"/>
<protein>
    <submittedName>
        <fullName evidence="3">CPBP family intramembrane metalloprotease</fullName>
    </submittedName>
</protein>
<keyword evidence="1" id="KW-1133">Transmembrane helix</keyword>
<dbReference type="GO" id="GO:0008237">
    <property type="term" value="F:metallopeptidase activity"/>
    <property type="evidence" value="ECO:0007669"/>
    <property type="project" value="UniProtKB-KW"/>
</dbReference>
<keyword evidence="3" id="KW-0482">Metalloprotease</keyword>
<feature type="transmembrane region" description="Helical" evidence="1">
    <location>
        <begin position="45"/>
        <end position="68"/>
    </location>
</feature>
<keyword evidence="1" id="KW-0812">Transmembrane</keyword>
<feature type="transmembrane region" description="Helical" evidence="1">
    <location>
        <begin position="133"/>
        <end position="158"/>
    </location>
</feature>